<evidence type="ECO:0000259" key="1">
    <source>
        <dbReference type="Pfam" id="PF01471"/>
    </source>
</evidence>
<organism evidence="3 4">
    <name type="scientific">Peribacillus muralis</name>
    <dbReference type="NCBI Taxonomy" id="264697"/>
    <lineage>
        <taxon>Bacteria</taxon>
        <taxon>Bacillati</taxon>
        <taxon>Bacillota</taxon>
        <taxon>Bacilli</taxon>
        <taxon>Bacillales</taxon>
        <taxon>Bacillaceae</taxon>
        <taxon>Peribacillus</taxon>
    </lineage>
</organism>
<dbReference type="InterPro" id="IPR036366">
    <property type="entry name" value="PGBDSf"/>
</dbReference>
<dbReference type="Gene3D" id="3.30.1380.10">
    <property type="match status" value="1"/>
</dbReference>
<gene>
    <name evidence="3" type="ORF">ABE28_009270</name>
</gene>
<feature type="domain" description="D-alanyl-D-alanine carboxypeptidase-like core" evidence="2">
    <location>
        <begin position="19"/>
        <end position="129"/>
    </location>
</feature>
<evidence type="ECO:0000313" key="4">
    <source>
        <dbReference type="Proteomes" id="UP000077926"/>
    </source>
</evidence>
<dbReference type="InterPro" id="IPR003709">
    <property type="entry name" value="VanY-like_core_dom"/>
</dbReference>
<feature type="domain" description="Peptidoglycan binding-like" evidence="1">
    <location>
        <begin position="272"/>
        <end position="317"/>
    </location>
</feature>
<name>A0A1B3XMU1_9BACI</name>
<dbReference type="InterPro" id="IPR052179">
    <property type="entry name" value="DD-CPase-like"/>
</dbReference>
<dbReference type="RefSeq" id="WP_064466342.1">
    <property type="nucleotide sequence ID" value="NZ_CP017080.1"/>
</dbReference>
<dbReference type="Pfam" id="PF02557">
    <property type="entry name" value="VanY"/>
    <property type="match status" value="1"/>
</dbReference>
<dbReference type="GO" id="GO:0006508">
    <property type="term" value="P:proteolysis"/>
    <property type="evidence" value="ECO:0007669"/>
    <property type="project" value="InterPro"/>
</dbReference>
<dbReference type="Proteomes" id="UP000077926">
    <property type="component" value="Chromosome"/>
</dbReference>
<sequence>MTVALQTLLDRSNKNMGSYMNSVVKASALEMIKRAYKEGIYVQISSGYRSMEEQATLYGQSRLYSYKGKNYSNLAKPKVTQAKPGQSIHNYGYAIDYFLVSDDGKTALWTVNAKWRRVADIRKELGFKWGVDWTGFKDYPHLEMTGGLSFAQLQAGKRPNLTLKFKTGTEVVDAGSPKKEVAPEVSKKPSKGKGDITVISIQKTLNSRYRCNLIEDGIPGPKTKSALIKALQTELNKQFNKKLVVDGKWGAKTKAAIVTVQKGAKGNLTWILQATLYIEGYNPGSLDSIFGEGTETALEKYQKAKKITADKKAGKASFAELFAA</sequence>
<dbReference type="CDD" id="cd14845">
    <property type="entry name" value="L-Ala-D-Glu_peptidase_like"/>
    <property type="match status" value="1"/>
</dbReference>
<dbReference type="AlphaFoldDB" id="A0A1B3XMU1"/>
<accession>A0A1B3XMU1</accession>
<reference evidence="3 4" key="1">
    <citation type="submission" date="2016-08" db="EMBL/GenBank/DDBJ databases">
        <title>Complete genome sequence of Bacillus muralis G25-68, a strain with toxicity to nematodes.</title>
        <authorList>
            <person name="Zheng Z."/>
        </authorList>
    </citation>
    <scope>NUCLEOTIDE SEQUENCE [LARGE SCALE GENOMIC DNA]</scope>
    <source>
        <strain evidence="3 4">G25-68</strain>
    </source>
</reference>
<dbReference type="KEGG" id="bmur:ABE28_009270"/>
<proteinExistence type="predicted"/>
<dbReference type="EMBL" id="CP017080">
    <property type="protein sequence ID" value="AOH54538.1"/>
    <property type="molecule type" value="Genomic_DNA"/>
</dbReference>
<evidence type="ECO:0008006" key="5">
    <source>
        <dbReference type="Google" id="ProtNLM"/>
    </source>
</evidence>
<keyword evidence="4" id="KW-1185">Reference proteome</keyword>
<dbReference type="Gene3D" id="1.10.101.10">
    <property type="entry name" value="PGBD-like superfamily/PGBD"/>
    <property type="match status" value="2"/>
</dbReference>
<protein>
    <recommendedName>
        <fullName evidence="5">Peptidase M15</fullName>
    </recommendedName>
</protein>
<dbReference type="Pfam" id="PF01471">
    <property type="entry name" value="PG_binding_1"/>
    <property type="match status" value="1"/>
</dbReference>
<evidence type="ECO:0000313" key="3">
    <source>
        <dbReference type="EMBL" id="AOH54538.1"/>
    </source>
</evidence>
<dbReference type="STRING" id="264697.ABE28_009270"/>
<dbReference type="InterPro" id="IPR036365">
    <property type="entry name" value="PGBD-like_sf"/>
</dbReference>
<evidence type="ECO:0000259" key="2">
    <source>
        <dbReference type="Pfam" id="PF02557"/>
    </source>
</evidence>
<dbReference type="InterPro" id="IPR002477">
    <property type="entry name" value="Peptidoglycan-bd-like"/>
</dbReference>
<dbReference type="PANTHER" id="PTHR34385">
    <property type="entry name" value="D-ALANYL-D-ALANINE CARBOXYPEPTIDASE"/>
    <property type="match status" value="1"/>
</dbReference>
<dbReference type="PANTHER" id="PTHR34385:SF1">
    <property type="entry name" value="PEPTIDOGLYCAN L-ALANYL-D-GLUTAMATE ENDOPEPTIDASE CWLK"/>
    <property type="match status" value="1"/>
</dbReference>
<dbReference type="SUPFAM" id="SSF47090">
    <property type="entry name" value="PGBD-like"/>
    <property type="match status" value="1"/>
</dbReference>
<dbReference type="SUPFAM" id="SSF55166">
    <property type="entry name" value="Hedgehog/DD-peptidase"/>
    <property type="match status" value="1"/>
</dbReference>
<dbReference type="InterPro" id="IPR009045">
    <property type="entry name" value="Zn_M74/Hedgehog-like"/>
</dbReference>
<dbReference type="GO" id="GO:0008233">
    <property type="term" value="F:peptidase activity"/>
    <property type="evidence" value="ECO:0007669"/>
    <property type="project" value="InterPro"/>
</dbReference>